<reference evidence="1 2" key="1">
    <citation type="submission" date="2018-10" db="EMBL/GenBank/DDBJ databases">
        <title>Comparison of Escherichia coli isolates recovered from retail chicken and from chicken fecal samples by antimicrobial susceptibility test and whole genome sequencing.</title>
        <authorList>
            <person name="Tang B."/>
            <person name="Ma Y."/>
            <person name="He X."/>
            <person name="Cao L."/>
            <person name="Xia X."/>
            <person name="Yang H."/>
        </authorList>
    </citation>
    <scope>NUCLEOTIDE SEQUENCE [LARGE SCALE GENOMIC DNA]</scope>
    <source>
        <strain evidence="1 2">CMJH98b</strain>
    </source>
</reference>
<dbReference type="EMBL" id="RDDM01000001">
    <property type="protein sequence ID" value="RLY61040.1"/>
    <property type="molecule type" value="Genomic_DNA"/>
</dbReference>
<name>A0A3L9II05_ECOLX</name>
<protein>
    <submittedName>
        <fullName evidence="1">IS6 family transposase</fullName>
    </submittedName>
</protein>
<gene>
    <name evidence="1" type="ORF">EAI46_00005</name>
</gene>
<dbReference type="Proteomes" id="UP000281340">
    <property type="component" value="Unassembled WGS sequence"/>
</dbReference>
<proteinExistence type="predicted"/>
<comment type="caution">
    <text evidence="1">The sequence shown here is derived from an EMBL/GenBank/DDBJ whole genome shotgun (WGS) entry which is preliminary data.</text>
</comment>
<organism evidence="1 2">
    <name type="scientific">Escherichia coli</name>
    <dbReference type="NCBI Taxonomy" id="562"/>
    <lineage>
        <taxon>Bacteria</taxon>
        <taxon>Pseudomonadati</taxon>
        <taxon>Pseudomonadota</taxon>
        <taxon>Gammaproteobacteria</taxon>
        <taxon>Enterobacterales</taxon>
        <taxon>Enterobacteriaceae</taxon>
        <taxon>Escherichia</taxon>
    </lineage>
</organism>
<evidence type="ECO:0000313" key="1">
    <source>
        <dbReference type="EMBL" id="RLY61040.1"/>
    </source>
</evidence>
<dbReference type="AlphaFoldDB" id="A0A3L9II05"/>
<sequence length="38" mass="4832">MNPFKGRYFQRDIILWAVRWYCKYGISYRELQEMLAER</sequence>
<evidence type="ECO:0000313" key="2">
    <source>
        <dbReference type="Proteomes" id="UP000281340"/>
    </source>
</evidence>
<feature type="non-terminal residue" evidence="1">
    <location>
        <position position="38"/>
    </location>
</feature>
<accession>A0A3L9II05</accession>